<keyword evidence="2" id="KW-1185">Reference proteome</keyword>
<dbReference type="Proteomes" id="UP001177140">
    <property type="component" value="Unassembled WGS sequence"/>
</dbReference>
<reference evidence="1" key="1">
    <citation type="submission" date="2022-03" db="EMBL/GenBank/DDBJ databases">
        <title>A functionally conserved STORR gene fusion in Papaver species that diverged 16.8 million years ago.</title>
        <authorList>
            <person name="Catania T."/>
        </authorList>
    </citation>
    <scope>NUCLEOTIDE SEQUENCE</scope>
    <source>
        <strain evidence="1">S-191538</strain>
    </source>
</reference>
<comment type="caution">
    <text evidence="1">The sequence shown here is derived from an EMBL/GenBank/DDBJ whole genome shotgun (WGS) entry which is preliminary data.</text>
</comment>
<dbReference type="PANTHER" id="PTHR45089:SF24">
    <property type="entry name" value="DNAJ HEAT SHOCK N-TERMINAL DOMAIN-CONTAINING PROTEIN"/>
    <property type="match status" value="1"/>
</dbReference>
<protein>
    <submittedName>
        <fullName evidence="1">Uncharacterized protein</fullName>
    </submittedName>
</protein>
<evidence type="ECO:0000313" key="2">
    <source>
        <dbReference type="Proteomes" id="UP001177140"/>
    </source>
</evidence>
<name>A0AA41S9I2_PAPNU</name>
<sequence length="99" mass="11199">MECNKEEALRAKELAEKKMSSKDYVGARTMVIKAPKLYPSGDNYSQMLTVCEVHCSAERKLVGSDPDWHCILQIEQTADEASINILIRTNFLVQKLPLN</sequence>
<dbReference type="AlphaFoldDB" id="A0AA41S9I2"/>
<proteinExistence type="predicted"/>
<accession>A0AA41S9I2</accession>
<dbReference type="PANTHER" id="PTHR45089">
    <property type="entry name" value="DNAJ HEAT SHOCK AMINO-TERMINAL DOMAIN PROTEIN-RELATED"/>
    <property type="match status" value="1"/>
</dbReference>
<dbReference type="EMBL" id="JAJJMA010126142">
    <property type="protein sequence ID" value="MCL7032716.1"/>
    <property type="molecule type" value="Genomic_DNA"/>
</dbReference>
<gene>
    <name evidence="1" type="ORF">MKW94_019006</name>
</gene>
<evidence type="ECO:0000313" key="1">
    <source>
        <dbReference type="EMBL" id="MCL7032716.1"/>
    </source>
</evidence>
<organism evidence="1 2">
    <name type="scientific">Papaver nudicaule</name>
    <name type="common">Iceland poppy</name>
    <dbReference type="NCBI Taxonomy" id="74823"/>
    <lineage>
        <taxon>Eukaryota</taxon>
        <taxon>Viridiplantae</taxon>
        <taxon>Streptophyta</taxon>
        <taxon>Embryophyta</taxon>
        <taxon>Tracheophyta</taxon>
        <taxon>Spermatophyta</taxon>
        <taxon>Magnoliopsida</taxon>
        <taxon>Ranunculales</taxon>
        <taxon>Papaveraceae</taxon>
        <taxon>Papaveroideae</taxon>
        <taxon>Papaver</taxon>
    </lineage>
</organism>